<sequence>MGSTSNVGPDSGWATDYYRISLNFDMENWAFSQNGSLQGLYHENNNIYSSYFESASVPEPSTLALLGLGLAGIGFRRHMKGM</sequence>
<dbReference type="NCBIfam" id="TIGR02595">
    <property type="entry name" value="PEP_CTERM"/>
    <property type="match status" value="1"/>
</dbReference>
<accession>A0ABZ0SFF3</accession>
<proteinExistence type="predicted"/>
<evidence type="ECO:0000313" key="2">
    <source>
        <dbReference type="EMBL" id="WPL19399.1"/>
    </source>
</evidence>
<dbReference type="Proteomes" id="UP001432180">
    <property type="component" value="Chromosome"/>
</dbReference>
<evidence type="ECO:0000259" key="1">
    <source>
        <dbReference type="Pfam" id="PF07589"/>
    </source>
</evidence>
<dbReference type="InterPro" id="IPR013424">
    <property type="entry name" value="Ice-binding_C"/>
</dbReference>
<reference evidence="2 3" key="1">
    <citation type="journal article" date="2023" name="Microorganisms">
        <title>Thiorhodovibrio frisius and Trv. litoralis spp. nov., Two Novel Members from a Clade of Fastidious Purple Sulfur Bacteria That Exhibit Unique Red-Shifted Light-Harvesting Capabilities.</title>
        <authorList>
            <person name="Methner A."/>
            <person name="Kuzyk S.B."/>
            <person name="Petersen J."/>
            <person name="Bauer S."/>
            <person name="Brinkmann H."/>
            <person name="Sichau K."/>
            <person name="Wanner G."/>
            <person name="Wolf J."/>
            <person name="Neumann-Schaal M."/>
            <person name="Henke P."/>
            <person name="Tank M."/>
            <person name="Sproer C."/>
            <person name="Bunk B."/>
            <person name="Overmann J."/>
        </authorList>
    </citation>
    <scope>NUCLEOTIDE SEQUENCE [LARGE SCALE GENOMIC DNA]</scope>
    <source>
        <strain evidence="2 3">DSM 6702</strain>
    </source>
</reference>
<feature type="domain" description="Ice-binding protein C-terminal" evidence="1">
    <location>
        <begin position="56"/>
        <end position="77"/>
    </location>
</feature>
<organism evidence="2 3">
    <name type="scientific">Thiorhodovibrio winogradskyi</name>
    <dbReference type="NCBI Taxonomy" id="77007"/>
    <lineage>
        <taxon>Bacteria</taxon>
        <taxon>Pseudomonadati</taxon>
        <taxon>Pseudomonadota</taxon>
        <taxon>Gammaproteobacteria</taxon>
        <taxon>Chromatiales</taxon>
        <taxon>Chromatiaceae</taxon>
        <taxon>Thiorhodovibrio</taxon>
    </lineage>
</organism>
<protein>
    <submittedName>
        <fullName evidence="2">PEP-CTERM protein sorting domain protein</fullName>
    </submittedName>
</protein>
<gene>
    <name evidence="2" type="ORF">Thiowin_04519</name>
</gene>
<evidence type="ECO:0000313" key="3">
    <source>
        <dbReference type="Proteomes" id="UP001432180"/>
    </source>
</evidence>
<dbReference type="EMBL" id="CP121472">
    <property type="protein sequence ID" value="WPL19399.1"/>
    <property type="molecule type" value="Genomic_DNA"/>
</dbReference>
<keyword evidence="3" id="KW-1185">Reference proteome</keyword>
<name>A0ABZ0SFF3_9GAMM</name>
<dbReference type="Pfam" id="PF07589">
    <property type="entry name" value="PEP-CTERM"/>
    <property type="match status" value="1"/>
</dbReference>